<dbReference type="PROSITE" id="PS01155">
    <property type="entry name" value="ENDONUCLEASE_III_2"/>
    <property type="match status" value="1"/>
</dbReference>
<evidence type="ECO:0000313" key="17">
    <source>
        <dbReference type="Proteomes" id="UP000294682"/>
    </source>
</evidence>
<dbReference type="GO" id="GO:0006284">
    <property type="term" value="P:base-excision repair"/>
    <property type="evidence" value="ECO:0007669"/>
    <property type="project" value="UniProtKB-UniRule"/>
</dbReference>
<dbReference type="Gene3D" id="1.10.340.30">
    <property type="entry name" value="Hypothetical protein, domain 2"/>
    <property type="match status" value="1"/>
</dbReference>
<sequence>MEQNALNAQSSREEWLSRFCLPLLRWYERSARVLPWREEPTPYRVWVSEIMLQQTRVSAVLPYFERFLAALPDVASLAGADPEALSKLWEGLGYYSRVRNLQRAAQVIMEQYGGEFPRRYEQLRALPGIGDYTAGAVLSIAFNLPFPAVDGNVLRVLSRVCADKRDVTAPALKREWAGLLKTIYPEGRARDFTQALMELGAMVCLPNGEPQCLCCPVRESCEGFRLGLWNELPYKPPKAPRKIEARTVLLLRYEGRVLLHRRAPGGLLGGLWELPNFEGARTLSQLQASLEEYELAGCALSPLGEAKHIFTHLEWRMTGYLVTLPSPILLPQDYVWASLQEVEEVYALPGAFKMYRSLLPKLL</sequence>
<comment type="catalytic activity">
    <reaction evidence="1 14">
        <text>Hydrolyzes free adenine bases from 7,8-dihydro-8-oxoguanine:adenine mismatched double-stranded DNA, leaving an apurinic site.</text>
        <dbReference type="EC" id="3.2.2.31"/>
    </reaction>
</comment>
<keyword evidence="13 14" id="KW-0326">Glycosidase</keyword>
<keyword evidence="9" id="KW-0378">Hydrolase</keyword>
<dbReference type="CDD" id="cd03431">
    <property type="entry name" value="NUDIX_DNA_Glycosylase_C-MutY"/>
    <property type="match status" value="1"/>
</dbReference>
<dbReference type="Pfam" id="PF00633">
    <property type="entry name" value="HHH"/>
    <property type="match status" value="1"/>
</dbReference>
<dbReference type="Gene3D" id="3.90.79.10">
    <property type="entry name" value="Nucleoside Triphosphate Pyrophosphohydrolase"/>
    <property type="match status" value="1"/>
</dbReference>
<dbReference type="GO" id="GO:0006298">
    <property type="term" value="P:mismatch repair"/>
    <property type="evidence" value="ECO:0007669"/>
    <property type="project" value="TreeGrafter"/>
</dbReference>
<dbReference type="GO" id="GO:0034039">
    <property type="term" value="F:8-oxo-7,8-dihydroguanine DNA N-glycosylase activity"/>
    <property type="evidence" value="ECO:0007669"/>
    <property type="project" value="TreeGrafter"/>
</dbReference>
<evidence type="ECO:0000256" key="12">
    <source>
        <dbReference type="ARBA" id="ARBA00023204"/>
    </source>
</evidence>
<keyword evidence="12" id="KW-0234">DNA repair</keyword>
<dbReference type="PANTHER" id="PTHR42944:SF1">
    <property type="entry name" value="ADENINE DNA GLYCOSYLASE"/>
    <property type="match status" value="1"/>
</dbReference>
<evidence type="ECO:0000256" key="13">
    <source>
        <dbReference type="ARBA" id="ARBA00023295"/>
    </source>
</evidence>
<comment type="function">
    <text evidence="2">Adenine glycosylase active on G-A mispairs. MutY also corrects error-prone DNA synthesis past GO lesions which are due to the oxidatively damaged form of guanine: 7,8-dihydro-8-oxoguanine (8-oxo-dGTP).</text>
</comment>
<evidence type="ECO:0000256" key="8">
    <source>
        <dbReference type="ARBA" id="ARBA00022763"/>
    </source>
</evidence>
<keyword evidence="17" id="KW-1185">Reference proteome</keyword>
<dbReference type="Pfam" id="PF00730">
    <property type="entry name" value="HhH-GPD"/>
    <property type="match status" value="1"/>
</dbReference>
<evidence type="ECO:0000256" key="9">
    <source>
        <dbReference type="ARBA" id="ARBA00022801"/>
    </source>
</evidence>
<dbReference type="Gene3D" id="1.10.1670.10">
    <property type="entry name" value="Helix-hairpin-Helix base-excision DNA repair enzymes (C-terminal)"/>
    <property type="match status" value="1"/>
</dbReference>
<dbReference type="PANTHER" id="PTHR42944">
    <property type="entry name" value="ADENINE DNA GLYCOSYLASE"/>
    <property type="match status" value="1"/>
</dbReference>
<gene>
    <name evidence="16" type="ORF">EDD78_11320</name>
</gene>
<evidence type="ECO:0000256" key="6">
    <source>
        <dbReference type="ARBA" id="ARBA00022485"/>
    </source>
</evidence>
<dbReference type="FunFam" id="1.10.340.30:FF:000002">
    <property type="entry name" value="Adenine DNA glycosylase"/>
    <property type="match status" value="1"/>
</dbReference>
<proteinExistence type="inferred from homology"/>
<evidence type="ECO:0000256" key="4">
    <source>
        <dbReference type="ARBA" id="ARBA00012045"/>
    </source>
</evidence>
<dbReference type="SUPFAM" id="SSF48150">
    <property type="entry name" value="DNA-glycosylase"/>
    <property type="match status" value="1"/>
</dbReference>
<accession>A0A9X8Y7A3</accession>
<dbReference type="GO" id="GO:0035485">
    <property type="term" value="F:adenine/guanine mispair binding"/>
    <property type="evidence" value="ECO:0007669"/>
    <property type="project" value="TreeGrafter"/>
</dbReference>
<dbReference type="InterPro" id="IPR000445">
    <property type="entry name" value="HhH_motif"/>
</dbReference>
<dbReference type="RefSeq" id="WP_132085155.1">
    <property type="nucleotide sequence ID" value="NZ_SLUK01000013.1"/>
</dbReference>
<name>A0A9X8Y7A3_9FIRM</name>
<dbReference type="NCBIfam" id="TIGR01084">
    <property type="entry name" value="mutY"/>
    <property type="match status" value="1"/>
</dbReference>
<dbReference type="GO" id="GO:0032357">
    <property type="term" value="F:oxidized purine DNA binding"/>
    <property type="evidence" value="ECO:0007669"/>
    <property type="project" value="TreeGrafter"/>
</dbReference>
<evidence type="ECO:0000256" key="1">
    <source>
        <dbReference type="ARBA" id="ARBA00000843"/>
    </source>
</evidence>
<dbReference type="GO" id="GO:0000701">
    <property type="term" value="F:purine-specific mismatch base pair DNA N-glycosylase activity"/>
    <property type="evidence" value="ECO:0007669"/>
    <property type="project" value="UniProtKB-EC"/>
</dbReference>
<comment type="caution">
    <text evidence="16">The sequence shown here is derived from an EMBL/GenBank/DDBJ whole genome shotgun (WGS) entry which is preliminary data.</text>
</comment>
<feature type="domain" description="HhH-GPD" evidence="15">
    <location>
        <begin position="51"/>
        <end position="202"/>
    </location>
</feature>
<dbReference type="GO" id="GO:0051539">
    <property type="term" value="F:4 iron, 4 sulfur cluster binding"/>
    <property type="evidence" value="ECO:0007669"/>
    <property type="project" value="UniProtKB-UniRule"/>
</dbReference>
<dbReference type="EMBL" id="SLUK01000013">
    <property type="protein sequence ID" value="TCL41547.1"/>
    <property type="molecule type" value="Genomic_DNA"/>
</dbReference>
<keyword evidence="6" id="KW-0004">4Fe-4S</keyword>
<dbReference type="SUPFAM" id="SSF55811">
    <property type="entry name" value="Nudix"/>
    <property type="match status" value="1"/>
</dbReference>
<dbReference type="SMART" id="SM00478">
    <property type="entry name" value="ENDO3c"/>
    <property type="match status" value="1"/>
</dbReference>
<evidence type="ECO:0000259" key="15">
    <source>
        <dbReference type="SMART" id="SM00478"/>
    </source>
</evidence>
<keyword evidence="11" id="KW-0411">Iron-sulfur</keyword>
<evidence type="ECO:0000256" key="7">
    <source>
        <dbReference type="ARBA" id="ARBA00022723"/>
    </source>
</evidence>
<evidence type="ECO:0000313" key="16">
    <source>
        <dbReference type="EMBL" id="TCL41547.1"/>
    </source>
</evidence>
<reference evidence="16 17" key="1">
    <citation type="submission" date="2019-03" db="EMBL/GenBank/DDBJ databases">
        <title>Genomic Encyclopedia of Type Strains, Phase IV (KMG-IV): sequencing the most valuable type-strain genomes for metagenomic binning, comparative biology and taxonomic classification.</title>
        <authorList>
            <person name="Goeker M."/>
        </authorList>
    </citation>
    <scope>NUCLEOTIDE SEQUENCE [LARGE SCALE GENOMIC DNA]</scope>
    <source>
        <strain evidence="16 17">DSM 100433</strain>
    </source>
</reference>
<evidence type="ECO:0000256" key="11">
    <source>
        <dbReference type="ARBA" id="ARBA00023014"/>
    </source>
</evidence>
<dbReference type="EC" id="3.2.2.31" evidence="4 14"/>
<evidence type="ECO:0000256" key="10">
    <source>
        <dbReference type="ARBA" id="ARBA00023004"/>
    </source>
</evidence>
<keyword evidence="7" id="KW-0479">Metal-binding</keyword>
<evidence type="ECO:0000256" key="14">
    <source>
        <dbReference type="RuleBase" id="RU365096"/>
    </source>
</evidence>
<dbReference type="InterPro" id="IPR015797">
    <property type="entry name" value="NUDIX_hydrolase-like_dom_sf"/>
</dbReference>
<keyword evidence="8 14" id="KW-0227">DNA damage</keyword>
<dbReference type="InterPro" id="IPR005760">
    <property type="entry name" value="A/G_AdeGlyc_MutY"/>
</dbReference>
<evidence type="ECO:0000256" key="2">
    <source>
        <dbReference type="ARBA" id="ARBA00002933"/>
    </source>
</evidence>
<dbReference type="InterPro" id="IPR023170">
    <property type="entry name" value="HhH_base_excis_C"/>
</dbReference>
<dbReference type="InterPro" id="IPR011257">
    <property type="entry name" value="DNA_glycosylase"/>
</dbReference>
<dbReference type="Pfam" id="PF14815">
    <property type="entry name" value="NUDIX_4"/>
    <property type="match status" value="1"/>
</dbReference>
<dbReference type="Proteomes" id="UP000294682">
    <property type="component" value="Unassembled WGS sequence"/>
</dbReference>
<comment type="cofactor">
    <cofactor evidence="14">
        <name>[4Fe-4S] cluster</name>
        <dbReference type="ChEBI" id="CHEBI:49883"/>
    </cofactor>
    <text evidence="14">Binds 1 [4Fe-4S] cluster.</text>
</comment>
<keyword evidence="10 14" id="KW-0408">Iron</keyword>
<evidence type="ECO:0000256" key="5">
    <source>
        <dbReference type="ARBA" id="ARBA00022023"/>
    </source>
</evidence>
<comment type="similarity">
    <text evidence="3 14">Belongs to the Nth/MutY family.</text>
</comment>
<dbReference type="InterPro" id="IPR004036">
    <property type="entry name" value="Endonuclease-III-like_CS2"/>
</dbReference>
<organism evidence="16 17">
    <name type="scientific">Harryflintia acetispora</name>
    <dbReference type="NCBI Taxonomy" id="1849041"/>
    <lineage>
        <taxon>Bacteria</taxon>
        <taxon>Bacillati</taxon>
        <taxon>Bacillota</taxon>
        <taxon>Clostridia</taxon>
        <taxon>Eubacteriales</taxon>
        <taxon>Oscillospiraceae</taxon>
        <taxon>Harryflintia</taxon>
    </lineage>
</organism>
<dbReference type="InterPro" id="IPR029119">
    <property type="entry name" value="MutY_C"/>
</dbReference>
<dbReference type="InterPro" id="IPR003265">
    <property type="entry name" value="HhH-GPD_domain"/>
</dbReference>
<dbReference type="AlphaFoldDB" id="A0A9X8Y7A3"/>
<evidence type="ECO:0000256" key="3">
    <source>
        <dbReference type="ARBA" id="ARBA00008343"/>
    </source>
</evidence>
<protein>
    <recommendedName>
        <fullName evidence="5 14">Adenine DNA glycosylase</fullName>
        <ecNumber evidence="4 14">3.2.2.31</ecNumber>
    </recommendedName>
</protein>
<dbReference type="CDD" id="cd00056">
    <property type="entry name" value="ENDO3c"/>
    <property type="match status" value="1"/>
</dbReference>
<dbReference type="InterPro" id="IPR044298">
    <property type="entry name" value="MIG/MutY"/>
</dbReference>
<dbReference type="GO" id="GO:0046872">
    <property type="term" value="F:metal ion binding"/>
    <property type="evidence" value="ECO:0007669"/>
    <property type="project" value="UniProtKB-UniRule"/>
</dbReference>